<dbReference type="Gene3D" id="3.40.50.300">
    <property type="entry name" value="P-loop containing nucleotide triphosphate hydrolases"/>
    <property type="match status" value="1"/>
</dbReference>
<dbReference type="InterPro" id="IPR019734">
    <property type="entry name" value="TPR_rpt"/>
</dbReference>
<dbReference type="Pfam" id="PF00211">
    <property type="entry name" value="Guanylate_cyc"/>
    <property type="match status" value="1"/>
</dbReference>
<dbReference type="PROSITE" id="PS50125">
    <property type="entry name" value="GUANYLATE_CYCLASE_2"/>
    <property type="match status" value="1"/>
</dbReference>
<dbReference type="SUPFAM" id="SSF55073">
    <property type="entry name" value="Nucleotide cyclase"/>
    <property type="match status" value="1"/>
</dbReference>
<evidence type="ECO:0000313" key="8">
    <source>
        <dbReference type="Proteomes" id="UP000445000"/>
    </source>
</evidence>
<evidence type="ECO:0000256" key="4">
    <source>
        <dbReference type="PROSITE-ProRule" id="PRU00339"/>
    </source>
</evidence>
<dbReference type="Gene3D" id="1.25.40.10">
    <property type="entry name" value="Tetratricopeptide repeat domain"/>
    <property type="match status" value="3"/>
</dbReference>
<dbReference type="PROSITE" id="PS00108">
    <property type="entry name" value="PROTEIN_KINASE_ST"/>
    <property type="match status" value="1"/>
</dbReference>
<dbReference type="GO" id="GO:0016020">
    <property type="term" value="C:membrane"/>
    <property type="evidence" value="ECO:0007669"/>
    <property type="project" value="UniProtKB-SubCell"/>
</dbReference>
<feature type="repeat" description="TPR" evidence="4">
    <location>
        <begin position="1225"/>
        <end position="1258"/>
    </location>
</feature>
<dbReference type="InterPro" id="IPR027417">
    <property type="entry name" value="P-loop_NTPase"/>
</dbReference>
<evidence type="ECO:0000256" key="1">
    <source>
        <dbReference type="ARBA" id="ARBA00004167"/>
    </source>
</evidence>
<protein>
    <recommendedName>
        <fullName evidence="9">Non-specific serine/threonine protein kinase</fullName>
    </recommendedName>
</protein>
<dbReference type="Pfam" id="PF13424">
    <property type="entry name" value="TPR_12"/>
    <property type="match status" value="3"/>
</dbReference>
<dbReference type="GO" id="GO:0004016">
    <property type="term" value="F:adenylate cyclase activity"/>
    <property type="evidence" value="ECO:0007669"/>
    <property type="project" value="UniProtKB-ARBA"/>
</dbReference>
<dbReference type="SUPFAM" id="SSF56112">
    <property type="entry name" value="Protein kinase-like (PK-like)"/>
    <property type="match status" value="1"/>
</dbReference>
<dbReference type="Pfam" id="PF00069">
    <property type="entry name" value="Pkinase"/>
    <property type="match status" value="1"/>
</dbReference>
<dbReference type="Pfam" id="PF13176">
    <property type="entry name" value="TPR_7"/>
    <property type="match status" value="1"/>
</dbReference>
<dbReference type="InterPro" id="IPR011990">
    <property type="entry name" value="TPR-like_helical_dom_sf"/>
</dbReference>
<dbReference type="EMBL" id="BLJN01000002">
    <property type="protein sequence ID" value="GFE80299.1"/>
    <property type="molecule type" value="Genomic_DNA"/>
</dbReference>
<comment type="caution">
    <text evidence="7">The sequence shown here is derived from an EMBL/GenBank/DDBJ whole genome shotgun (WGS) entry which is preliminary data.</text>
</comment>
<dbReference type="PANTHER" id="PTHR16305:SF28">
    <property type="entry name" value="GUANYLATE CYCLASE DOMAIN-CONTAINING PROTEIN"/>
    <property type="match status" value="1"/>
</dbReference>
<keyword evidence="3" id="KW-0067">ATP-binding</keyword>
<dbReference type="InterPro" id="IPR008271">
    <property type="entry name" value="Ser/Thr_kinase_AS"/>
</dbReference>
<dbReference type="InterPro" id="IPR001054">
    <property type="entry name" value="A/G_cyclase"/>
</dbReference>
<feature type="domain" description="Protein kinase" evidence="5">
    <location>
        <begin position="85"/>
        <end position="342"/>
    </location>
</feature>
<comment type="subcellular location">
    <subcellularLocation>
        <location evidence="1">Membrane</location>
        <topology evidence="1">Single-pass membrane protein</topology>
    </subcellularLocation>
</comment>
<dbReference type="PANTHER" id="PTHR16305">
    <property type="entry name" value="TESTICULAR SOLUBLE ADENYLYL CYCLASE"/>
    <property type="match status" value="1"/>
</dbReference>
<dbReference type="InterPro" id="IPR000719">
    <property type="entry name" value="Prot_kinase_dom"/>
</dbReference>
<dbReference type="Gene3D" id="3.30.70.1230">
    <property type="entry name" value="Nucleotide cyclase"/>
    <property type="match status" value="1"/>
</dbReference>
<dbReference type="InterPro" id="IPR011009">
    <property type="entry name" value="Kinase-like_dom_sf"/>
</dbReference>
<evidence type="ECO:0008006" key="9">
    <source>
        <dbReference type="Google" id="ProtNLM"/>
    </source>
</evidence>
<keyword evidence="2" id="KW-0547">Nucleotide-binding</keyword>
<dbReference type="PROSITE" id="PS50011">
    <property type="entry name" value="PROTEIN_KINASE_DOM"/>
    <property type="match status" value="1"/>
</dbReference>
<dbReference type="Gene3D" id="3.30.200.20">
    <property type="entry name" value="Phosphorylase Kinase, domain 1"/>
    <property type="match status" value="1"/>
</dbReference>
<name>A0A829YAG7_9GAMM</name>
<dbReference type="GO" id="GO:0035556">
    <property type="term" value="P:intracellular signal transduction"/>
    <property type="evidence" value="ECO:0007669"/>
    <property type="project" value="InterPro"/>
</dbReference>
<gene>
    <name evidence="7" type="ORF">GCM10011487_22990</name>
</gene>
<evidence type="ECO:0000259" key="5">
    <source>
        <dbReference type="PROSITE" id="PS50011"/>
    </source>
</evidence>
<evidence type="ECO:0000256" key="3">
    <source>
        <dbReference type="ARBA" id="ARBA00022840"/>
    </source>
</evidence>
<feature type="domain" description="Guanylate cyclase" evidence="6">
    <location>
        <begin position="373"/>
        <end position="504"/>
    </location>
</feature>
<dbReference type="CDD" id="cd07302">
    <property type="entry name" value="CHD"/>
    <property type="match status" value="1"/>
</dbReference>
<feature type="repeat" description="TPR" evidence="4">
    <location>
        <begin position="1105"/>
        <end position="1138"/>
    </location>
</feature>
<dbReference type="PROSITE" id="PS50005">
    <property type="entry name" value="TPR"/>
    <property type="match status" value="2"/>
</dbReference>
<dbReference type="InterPro" id="IPR041664">
    <property type="entry name" value="AAA_16"/>
</dbReference>
<keyword evidence="8" id="KW-1185">Reference proteome</keyword>
<accession>A0A829YAG7</accession>
<dbReference type="GO" id="GO:0005737">
    <property type="term" value="C:cytoplasm"/>
    <property type="evidence" value="ECO:0007669"/>
    <property type="project" value="TreeGrafter"/>
</dbReference>
<dbReference type="InterPro" id="IPR029787">
    <property type="entry name" value="Nucleotide_cyclase"/>
</dbReference>
<dbReference type="SUPFAM" id="SSF48452">
    <property type="entry name" value="TPR-like"/>
    <property type="match status" value="3"/>
</dbReference>
<dbReference type="SMART" id="SM00220">
    <property type="entry name" value="S_TKc"/>
    <property type="match status" value="1"/>
</dbReference>
<evidence type="ECO:0000256" key="2">
    <source>
        <dbReference type="ARBA" id="ARBA00022741"/>
    </source>
</evidence>
<dbReference type="RefSeq" id="WP_161812000.1">
    <property type="nucleotide sequence ID" value="NZ_BLJN01000002.1"/>
</dbReference>
<dbReference type="GO" id="GO:0004672">
    <property type="term" value="F:protein kinase activity"/>
    <property type="evidence" value="ECO:0007669"/>
    <property type="project" value="InterPro"/>
</dbReference>
<reference evidence="8" key="1">
    <citation type="submission" date="2020-01" db="EMBL/GenBank/DDBJ databases">
        <title>'Steroidobacter agaridevorans' sp. nov., agar-degrading bacteria isolated from rhizosphere soils.</title>
        <authorList>
            <person name="Ikenaga M."/>
            <person name="Kataoka M."/>
            <person name="Murouchi A."/>
            <person name="Katsuragi S."/>
            <person name="Sakai M."/>
        </authorList>
    </citation>
    <scope>NUCLEOTIDE SEQUENCE [LARGE SCALE GENOMIC DNA]</scope>
    <source>
        <strain evidence="8">YU21-B</strain>
    </source>
</reference>
<dbReference type="SUPFAM" id="SSF52540">
    <property type="entry name" value="P-loop containing nucleoside triphosphate hydrolases"/>
    <property type="match status" value="1"/>
</dbReference>
<evidence type="ECO:0000259" key="6">
    <source>
        <dbReference type="PROSITE" id="PS50125"/>
    </source>
</evidence>
<dbReference type="Pfam" id="PF13191">
    <property type="entry name" value="AAA_16"/>
    <property type="match status" value="1"/>
</dbReference>
<keyword evidence="4" id="KW-0802">TPR repeat</keyword>
<proteinExistence type="predicted"/>
<organism evidence="7 8">
    <name type="scientific">Steroidobacter agaridevorans</name>
    <dbReference type="NCBI Taxonomy" id="2695856"/>
    <lineage>
        <taxon>Bacteria</taxon>
        <taxon>Pseudomonadati</taxon>
        <taxon>Pseudomonadota</taxon>
        <taxon>Gammaproteobacteria</taxon>
        <taxon>Steroidobacterales</taxon>
        <taxon>Steroidobacteraceae</taxon>
        <taxon>Steroidobacter</taxon>
    </lineage>
</organism>
<dbReference type="GO" id="GO:0005524">
    <property type="term" value="F:ATP binding"/>
    <property type="evidence" value="ECO:0007669"/>
    <property type="project" value="UniProtKB-KW"/>
</dbReference>
<sequence length="1520" mass="168065">MSNERWRRIEEIFGAAIECTASNRATLLARECGDDTALLREVEQLIEGHERSGLVDTLATKLEAPARWRSRIDAVEWTDRRVAQYVVLAPLGAGSMGWVYKARDERLGRMVALKFLPPHLVSHESAKNRFLLEARAAAALDHPNICTVHEIGAAPDGQMYISMPLYEGETLQARLSRGPLPAAELTHIALQVASGLAKAHQQGIVHRDVKPSNVMLLNDGSVKILDFGIAHIEDVSLTATAGMTMGTLAYMSPEQARGESVDPRMDVWALGVVMYEMATGSRPFVGDDARTLRAAIEDREAESIAAHRPDAAIELDAIVRRMLGKTASQRYASMAEVEAELAGLIEREQYPGAALKRNQSPASAVASERRHAAVMVTILSDYATLIEQHAGEEIEALMTRIRNSAVDVVRQHGGLVNHAFDEEMVALFGVPAGHEDDELRAVRAAMELHRRVAELATQLLGQHGGQVRLRTGVRSGLIVSQRMNSGPRRYAVSGAVVQSAYRLAILAARDTILVTPECQRLITPFIHTEPQETVTLLADEGQVIPHRVLGESGLRARIDAAVHRGLTAYTGRQTELATLIERFSRARIGHGQIALIVGEAGVGKSRLLHELRSRIVAADVREFGARCHSYGGTAPYQPFIDVLRQALQLGPLREDRPDIGAVVDRIRSIDASLLQFVPLYLHLLSMASDEFPLPRDLRGEHLQQAVPEALAALLARVASAAPTVLWLEDCHWSDEGSRAALHRLIEIVPNHSLFVLVTSRPAGVEQIEWASRATQIHLTALDFSASTDIVRDVLRVQRISAELAQRLFERTAGNPFFLEEICHALTETGAVATEGGEGIVAGGVASLQLPETVQAVIRTRLDALDKDALEVLRVASVIGREFSHALLADVLGSKHDVAQALERLTRAGLVQQSSLVPDIAYRFNHVLTHEVTYESLLSHQRRSWHRIVGAALERLTPRQVDDHAELLAHHFALAESWQQAIDHGGRAAERARALSQFADALAMLDRVRSYIDRLPDDEQRADRIADVLLQQERLCETLGKRGRQQQIVDELIALLAPRGTSSRLAQAYQRQGDLLTLLRRFDAADRALGTALRVSREHGNSALERQALRSLGLLRWHEGRHEEALSMTERALEIDRERCDELAVAGDLANLSTILKGMGEHRRAIERIEEALAIPALAQAPANLSYSLQNLANIYRDAGDPQRALEVLQRANELTRLHLLPIQRSFHLMAIAHLYLQQGQIERSLQTYQESIELSRRARYADGLVQSLRAFGEVLEGLGRDEEALPRLKEAASLFAQLEDRAGEAEMWSRIATIAERCGDVTPALQAWQSMRELCIKLGDVDGELQALEGIARAVRSFSGNTDQAIEAAEAALALTVTLGAQSRELTLRNTLGIMHWARSEYSRAQRHYEIALRLTRLLSDRIHEGLMLNSLGITLGRLNRHEEARTALEESVELNRATKQRLLESHALTALGDIHRMRRRSNLARACYEQSLALRRALNDATGEALLIQRLAQLVTEPE</sequence>
<dbReference type="SMART" id="SM00028">
    <property type="entry name" value="TPR"/>
    <property type="match status" value="10"/>
</dbReference>
<dbReference type="Proteomes" id="UP000445000">
    <property type="component" value="Unassembled WGS sequence"/>
</dbReference>
<dbReference type="GO" id="GO:0009190">
    <property type="term" value="P:cyclic nucleotide biosynthetic process"/>
    <property type="evidence" value="ECO:0007669"/>
    <property type="project" value="InterPro"/>
</dbReference>
<evidence type="ECO:0000313" key="7">
    <source>
        <dbReference type="EMBL" id="GFE80299.1"/>
    </source>
</evidence>
<dbReference type="Gene3D" id="1.10.510.10">
    <property type="entry name" value="Transferase(Phosphotransferase) domain 1"/>
    <property type="match status" value="1"/>
</dbReference>
<dbReference type="CDD" id="cd14014">
    <property type="entry name" value="STKc_PknB_like"/>
    <property type="match status" value="1"/>
</dbReference>